<keyword evidence="3" id="KW-1185">Reference proteome</keyword>
<evidence type="ECO:0000313" key="3">
    <source>
        <dbReference type="Proteomes" id="UP000824633"/>
    </source>
</evidence>
<dbReference type="Gene3D" id="1.10.260.40">
    <property type="entry name" value="lambda repressor-like DNA-binding domains"/>
    <property type="match status" value="1"/>
</dbReference>
<dbReference type="InterPro" id="IPR001387">
    <property type="entry name" value="Cro/C1-type_HTH"/>
</dbReference>
<name>A0ABN6IZ17_9CLOT</name>
<dbReference type="Pfam" id="PF01381">
    <property type="entry name" value="HTH_3"/>
    <property type="match status" value="1"/>
</dbReference>
<evidence type="ECO:0000313" key="2">
    <source>
        <dbReference type="EMBL" id="BCZ46901.1"/>
    </source>
</evidence>
<gene>
    <name evidence="2" type="ORF">psyc5s11_29680</name>
</gene>
<dbReference type="InterPro" id="IPR010982">
    <property type="entry name" value="Lambda_DNA-bd_dom_sf"/>
</dbReference>
<dbReference type="CDD" id="cd00093">
    <property type="entry name" value="HTH_XRE"/>
    <property type="match status" value="1"/>
</dbReference>
<proteinExistence type="predicted"/>
<sequence>MPEDTIANKIRKIRYLNGLSQMEFAKKIGKIDITVSQWERELFKPNITSKTLIIKIFNLPKNYFD</sequence>
<organism evidence="2 3">
    <name type="scientific">Clostridium gelidum</name>
    <dbReference type="NCBI Taxonomy" id="704125"/>
    <lineage>
        <taxon>Bacteria</taxon>
        <taxon>Bacillati</taxon>
        <taxon>Bacillota</taxon>
        <taxon>Clostridia</taxon>
        <taxon>Eubacteriales</taxon>
        <taxon>Clostridiaceae</taxon>
        <taxon>Clostridium</taxon>
    </lineage>
</organism>
<evidence type="ECO:0000259" key="1">
    <source>
        <dbReference type="Pfam" id="PF01381"/>
    </source>
</evidence>
<accession>A0ABN6IZ17</accession>
<protein>
    <recommendedName>
        <fullName evidence="1">HTH cro/C1-type domain-containing protein</fullName>
    </recommendedName>
</protein>
<dbReference type="Proteomes" id="UP000824633">
    <property type="component" value="Chromosome"/>
</dbReference>
<feature type="domain" description="HTH cro/C1-type" evidence="1">
    <location>
        <begin position="10"/>
        <end position="59"/>
    </location>
</feature>
<reference evidence="3" key="1">
    <citation type="submission" date="2021-07" db="EMBL/GenBank/DDBJ databases">
        <title>Complete genome sequencing of a Clostridium isolate.</title>
        <authorList>
            <person name="Ueki A."/>
            <person name="Tonouchi A."/>
        </authorList>
    </citation>
    <scope>NUCLEOTIDE SEQUENCE [LARGE SCALE GENOMIC DNA]</scope>
    <source>
        <strain evidence="3">C5S11</strain>
    </source>
</reference>
<dbReference type="SUPFAM" id="SSF47413">
    <property type="entry name" value="lambda repressor-like DNA-binding domains"/>
    <property type="match status" value="1"/>
</dbReference>
<dbReference type="EMBL" id="AP024849">
    <property type="protein sequence ID" value="BCZ46901.1"/>
    <property type="molecule type" value="Genomic_DNA"/>
</dbReference>